<gene>
    <name evidence="1" type="ORF">J2W84_006173</name>
</gene>
<evidence type="ECO:0000313" key="1">
    <source>
        <dbReference type="EMBL" id="MDR6809108.1"/>
    </source>
</evidence>
<dbReference type="Pfam" id="PF22028">
    <property type="entry name" value="DUF6934"/>
    <property type="match status" value="1"/>
</dbReference>
<dbReference type="EMBL" id="JAVDTI010000008">
    <property type="protein sequence ID" value="MDR6809108.1"/>
    <property type="molecule type" value="Genomic_DNA"/>
</dbReference>
<evidence type="ECO:0000313" key="2">
    <source>
        <dbReference type="Proteomes" id="UP001264980"/>
    </source>
</evidence>
<comment type="caution">
    <text evidence="1">The sequence shown here is derived from an EMBL/GenBank/DDBJ whole genome shotgun (WGS) entry which is preliminary data.</text>
</comment>
<dbReference type="RefSeq" id="WP_309992061.1">
    <property type="nucleotide sequence ID" value="NZ_JAVDTI010000008.1"/>
</dbReference>
<dbReference type="InterPro" id="IPR053865">
    <property type="entry name" value="DUF6934"/>
</dbReference>
<organism evidence="1 2">
    <name type="scientific">Dyadobacter fermentans</name>
    <dbReference type="NCBI Taxonomy" id="94254"/>
    <lineage>
        <taxon>Bacteria</taxon>
        <taxon>Pseudomonadati</taxon>
        <taxon>Bacteroidota</taxon>
        <taxon>Cytophagia</taxon>
        <taxon>Cytophagales</taxon>
        <taxon>Spirosomataceae</taxon>
        <taxon>Dyadobacter</taxon>
    </lineage>
</organism>
<name>A0ABU1R6W6_9BACT</name>
<reference evidence="1 2" key="1">
    <citation type="submission" date="2023-07" db="EMBL/GenBank/DDBJ databases">
        <title>Sorghum-associated microbial communities from plants grown in Nebraska, USA.</title>
        <authorList>
            <person name="Schachtman D."/>
        </authorList>
    </citation>
    <scope>NUCLEOTIDE SEQUENCE [LARGE SCALE GENOMIC DNA]</scope>
    <source>
        <strain evidence="1 2">BE57</strain>
    </source>
</reference>
<accession>A0ABU1R6W6</accession>
<dbReference type="Proteomes" id="UP001264980">
    <property type="component" value="Unassembled WGS sequence"/>
</dbReference>
<sequence>MNVTGCISAWVNRHNGNLNMCKVSAKHTLASLMDQPRYDVQYSLDNKVYSFVSEGKKGRVIKKVQFDLMQEGIFNLGFGDWVGGDPGFNDLAITDNGDMEMVLSTVVGIAVEFLSKNTGVTIHLTGSTPVRTRLYRIIISNRYDEIKNDYSVWGYLNGRFYPFQKNINYEAFLISKLL</sequence>
<protein>
    <submittedName>
        <fullName evidence="1">Uncharacterized protein</fullName>
    </submittedName>
</protein>
<proteinExistence type="predicted"/>
<keyword evidence="2" id="KW-1185">Reference proteome</keyword>